<proteinExistence type="predicted"/>
<reference evidence="2 3" key="6">
    <citation type="journal article" date="2011" name="Appl. Environ. Microbiol.">
        <title>Involvement of the azorhizobial chromosome partition gene (parA) in the onset of bacteroid differentiation during Sesbania rostrata stem nodule development.</title>
        <authorList>
            <person name="Liu CT."/>
            <person name="Lee KB."/>
            <person name="Wang YS."/>
            <person name="Peng MH."/>
            <person name="Lee KT."/>
            <person name="Suzuki S."/>
            <person name="Suzuki T."/>
            <person name="Oyaizu H."/>
        </authorList>
    </citation>
    <scope>NUCLEOTIDE SEQUENCE [LARGE SCALE GENOMIC DNA]</scope>
    <source>
        <strain evidence="3">ATCC 43989 / DSM 5975 / JCM 20966 / LMG 6465 / NBRC 14845 / NCIMB 13405 / ORS 571</strain>
    </source>
</reference>
<feature type="region of interest" description="Disordered" evidence="1">
    <location>
        <begin position="1"/>
        <end position="21"/>
    </location>
</feature>
<evidence type="ECO:0000313" key="3">
    <source>
        <dbReference type="Proteomes" id="UP000000270"/>
    </source>
</evidence>
<accession>A8I2B5</accession>
<gene>
    <name evidence="2" type="ordered locus">AZC_1846</name>
</gene>
<reference evidence="2 3" key="3">
    <citation type="journal article" date="2008" name="BMC Genomics">
        <title>The genome of the versatile nitrogen fixer Azorhizobium caulinodans ORS571.</title>
        <authorList>
            <person name="Lee KB."/>
            <person name="Backer P.D."/>
            <person name="Aono T."/>
            <person name="Liu CT."/>
            <person name="Suzuki S."/>
            <person name="Suzuki T."/>
            <person name="Kaneko T."/>
            <person name="Yamada M."/>
            <person name="Tabata S."/>
            <person name="Kupfer D.M."/>
            <person name="Najar F.Z."/>
            <person name="Wiley G.B."/>
            <person name="Roe B."/>
            <person name="Binnewies T.T."/>
            <person name="Ussery D.W."/>
            <person name="D'Haeze W."/>
            <person name="Herder J.D."/>
            <person name="Gevers D."/>
            <person name="Vereecke D."/>
            <person name="Holsters M."/>
            <person name="Oyaizu H."/>
        </authorList>
    </citation>
    <scope>NUCLEOTIDE SEQUENCE [LARGE SCALE GENOMIC DNA]</scope>
    <source>
        <strain evidence="3">ATCC 43989 / DSM 5975 / JCM 20966 / LMG 6465 / NBRC 14845 / NCIMB 13405 / ORS 571</strain>
    </source>
</reference>
<feature type="region of interest" description="Disordered" evidence="1">
    <location>
        <begin position="119"/>
        <end position="139"/>
    </location>
</feature>
<evidence type="ECO:0000313" key="2">
    <source>
        <dbReference type="EMBL" id="BAF87844.1"/>
    </source>
</evidence>
<name>A8I2B5_AZOC5</name>
<protein>
    <submittedName>
        <fullName evidence="2">Uncharacterized protein</fullName>
    </submittedName>
</protein>
<dbReference type="STRING" id="438753.AZC_1846"/>
<sequence>MAILMRPASGGEWQTGAGPSRRVRDRMVMRPQGGALRRADRTTGARRLALRAGRFAAVVAAAALLAGCAAGPDSPFAVFQPRVPDLPKVDPAAYPNLSTPDVARKPTLTPEAQAKLQKDLERVSKDQGNSVLQSIEKGP</sequence>
<dbReference type="HOGENOM" id="CLU_1841020_0_0_5"/>
<keyword evidence="3" id="KW-1185">Reference proteome</keyword>
<reference evidence="3" key="2">
    <citation type="submission" date="2007-04" db="EMBL/GenBank/DDBJ databases">
        <title>Complete genome sequence of the nitrogen-fixing bacterium Azorhizobium caulinodans ORS571.</title>
        <authorList>
            <person name="Lee K.B."/>
            <person name="Backer P.D."/>
            <person name="Aono T."/>
            <person name="Liu C.T."/>
            <person name="Suzuki S."/>
            <person name="Suzuki T."/>
            <person name="Kaneko T."/>
            <person name="Yamada M."/>
            <person name="Tabata S."/>
            <person name="Kupfer D.M."/>
            <person name="Najar F.Z."/>
            <person name="Wiley G.B."/>
            <person name="Roe B."/>
            <person name="Binnewies T."/>
            <person name="Ussery D."/>
            <person name="Vereecke D."/>
            <person name="Gevers D."/>
            <person name="Holsters M."/>
            <person name="Oyaizu H."/>
        </authorList>
    </citation>
    <scope>NUCLEOTIDE SEQUENCE [LARGE SCALE GENOMIC DNA]</scope>
    <source>
        <strain evidence="3">ATCC 43989 / DSM 5975 / JCM 20966 / LMG 6465 / NBRC 14845 / NCIMB 13405 / ORS 571</strain>
    </source>
</reference>
<dbReference type="Proteomes" id="UP000000270">
    <property type="component" value="Chromosome"/>
</dbReference>
<organism evidence="2 3">
    <name type="scientific">Azorhizobium caulinodans (strain ATCC 43989 / DSM 5975 / JCM 20966 / LMG 6465 / NBRC 14845 / NCIMB 13405 / ORS 571)</name>
    <dbReference type="NCBI Taxonomy" id="438753"/>
    <lineage>
        <taxon>Bacteria</taxon>
        <taxon>Pseudomonadati</taxon>
        <taxon>Pseudomonadota</taxon>
        <taxon>Alphaproteobacteria</taxon>
        <taxon>Hyphomicrobiales</taxon>
        <taxon>Xanthobacteraceae</taxon>
        <taxon>Azorhizobium</taxon>
    </lineage>
</organism>
<reference evidence="2 3" key="5">
    <citation type="journal article" date="2010" name="Appl. Environ. Microbiol.">
        <title>phrR-like gene praR of Azorhizobium caulinodans ORS571 is essential for symbiosis with Sesbania rostrata and is involved in expression of reb genes.</title>
        <authorList>
            <person name="Akiba N."/>
            <person name="Aono T."/>
            <person name="Toyazaki H."/>
            <person name="Sato S."/>
            <person name="Oyaizu H."/>
        </authorList>
    </citation>
    <scope>NUCLEOTIDE SEQUENCE [LARGE SCALE GENOMIC DNA]</scope>
    <source>
        <strain evidence="3">ATCC 43989 / DSM 5975 / JCM 20966 / LMG 6465 / NBRC 14845 / NCIMB 13405 / ORS 571</strain>
    </source>
</reference>
<dbReference type="EMBL" id="AP009384">
    <property type="protein sequence ID" value="BAF87844.1"/>
    <property type="molecule type" value="Genomic_DNA"/>
</dbReference>
<dbReference type="AlphaFoldDB" id="A8I2B5"/>
<reference evidence="2 3" key="1">
    <citation type="journal article" date="2007" name="Appl. Environ. Microbiol.">
        <title>Rhizobial factors required for stem nodule maturation and maintenance in Sesbania rostrata-Azorhizobium caulinodans ORS571 symbiosis.</title>
        <authorList>
            <person name="Suzuki S."/>
            <person name="Aono T."/>
            <person name="Lee KB."/>
            <person name="Suzuki T."/>
            <person name="Liu CT."/>
            <person name="Miwa H."/>
            <person name="Wakao S."/>
            <person name="Iki T."/>
            <person name="Oyaizu H."/>
        </authorList>
    </citation>
    <scope>NUCLEOTIDE SEQUENCE [LARGE SCALE GENOMIC DNA]</scope>
    <source>
        <strain evidence="3">ATCC 43989 / DSM 5975 / JCM 20966 / LMG 6465 / NBRC 14845 / NCIMB 13405 / ORS 571</strain>
    </source>
</reference>
<dbReference type="KEGG" id="azc:AZC_1846"/>
<reference evidence="2 3" key="4">
    <citation type="journal article" date="2009" name="Appl. Environ. Microbiol.">
        <title>Comparative genome-wide transcriptional profiling of Azorhizobium caulinodans ORS571 grown under free-living and symbiotic conditions.</title>
        <authorList>
            <person name="Tsukada S."/>
            <person name="Aono T."/>
            <person name="Akiba N."/>
            <person name="Lee KB."/>
            <person name="Liu CT."/>
            <person name="Toyazaki H."/>
            <person name="Oyaizu H."/>
        </authorList>
    </citation>
    <scope>NUCLEOTIDE SEQUENCE [LARGE SCALE GENOMIC DNA]</scope>
    <source>
        <strain evidence="3">ATCC 43989 / DSM 5975 / JCM 20966 / LMG 6465 / NBRC 14845 / NCIMB 13405 / ORS 571</strain>
    </source>
</reference>
<evidence type="ECO:0000256" key="1">
    <source>
        <dbReference type="SAM" id="MobiDB-lite"/>
    </source>
</evidence>